<dbReference type="EMBL" id="JAIQCV010000012">
    <property type="protein sequence ID" value="KAH1039681.1"/>
    <property type="molecule type" value="Genomic_DNA"/>
</dbReference>
<name>A0A9D3UFH4_9ROSI</name>
<organism evidence="1 2">
    <name type="scientific">Gossypium stocksii</name>
    <dbReference type="NCBI Taxonomy" id="47602"/>
    <lineage>
        <taxon>Eukaryota</taxon>
        <taxon>Viridiplantae</taxon>
        <taxon>Streptophyta</taxon>
        <taxon>Embryophyta</taxon>
        <taxon>Tracheophyta</taxon>
        <taxon>Spermatophyta</taxon>
        <taxon>Magnoliopsida</taxon>
        <taxon>eudicotyledons</taxon>
        <taxon>Gunneridae</taxon>
        <taxon>Pentapetalae</taxon>
        <taxon>rosids</taxon>
        <taxon>malvids</taxon>
        <taxon>Malvales</taxon>
        <taxon>Malvaceae</taxon>
        <taxon>Malvoideae</taxon>
        <taxon>Gossypium</taxon>
    </lineage>
</organism>
<feature type="non-terminal residue" evidence="1">
    <location>
        <position position="1"/>
    </location>
</feature>
<dbReference type="Proteomes" id="UP000828251">
    <property type="component" value="Unassembled WGS sequence"/>
</dbReference>
<comment type="caution">
    <text evidence="1">The sequence shown here is derived from an EMBL/GenBank/DDBJ whole genome shotgun (WGS) entry which is preliminary data.</text>
</comment>
<dbReference type="AlphaFoldDB" id="A0A9D3UFH4"/>
<evidence type="ECO:0000313" key="2">
    <source>
        <dbReference type="Proteomes" id="UP000828251"/>
    </source>
</evidence>
<accession>A0A9D3UFH4</accession>
<reference evidence="1 2" key="1">
    <citation type="journal article" date="2021" name="Plant Biotechnol. J.">
        <title>Multi-omics assisted identification of the key and species-specific regulatory components of drought-tolerant mechanisms in Gossypium stocksii.</title>
        <authorList>
            <person name="Yu D."/>
            <person name="Ke L."/>
            <person name="Zhang D."/>
            <person name="Wu Y."/>
            <person name="Sun Y."/>
            <person name="Mei J."/>
            <person name="Sun J."/>
            <person name="Sun Y."/>
        </authorList>
    </citation>
    <scope>NUCLEOTIDE SEQUENCE [LARGE SCALE GENOMIC DNA]</scope>
    <source>
        <strain evidence="2">cv. E1</strain>
        <tissue evidence="1">Leaf</tissue>
    </source>
</reference>
<gene>
    <name evidence="1" type="ORF">J1N35_041424</name>
</gene>
<protein>
    <submittedName>
        <fullName evidence="1">Uncharacterized protein</fullName>
    </submittedName>
</protein>
<proteinExistence type="predicted"/>
<sequence length="58" mass="6745">VNEPTHLLAMEEETSTKEVNKFISFSFDDNSKTRVDRFSCDIEVEMLEVIIPQKPIWG</sequence>
<keyword evidence="2" id="KW-1185">Reference proteome</keyword>
<evidence type="ECO:0000313" key="1">
    <source>
        <dbReference type="EMBL" id="KAH1039681.1"/>
    </source>
</evidence>